<proteinExistence type="predicted"/>
<dbReference type="EMBL" id="AUZZ01007664">
    <property type="protein sequence ID" value="EQD41491.1"/>
    <property type="molecule type" value="Genomic_DNA"/>
</dbReference>
<organism evidence="2">
    <name type="scientific">mine drainage metagenome</name>
    <dbReference type="NCBI Taxonomy" id="410659"/>
    <lineage>
        <taxon>unclassified sequences</taxon>
        <taxon>metagenomes</taxon>
        <taxon>ecological metagenomes</taxon>
    </lineage>
</organism>
<dbReference type="AlphaFoldDB" id="T0Z0L8"/>
<keyword evidence="1" id="KW-0812">Transmembrane</keyword>
<reference evidence="2" key="1">
    <citation type="submission" date="2013-08" db="EMBL/GenBank/DDBJ databases">
        <authorList>
            <person name="Mendez C."/>
            <person name="Richter M."/>
            <person name="Ferrer M."/>
            <person name="Sanchez J."/>
        </authorList>
    </citation>
    <scope>NUCLEOTIDE SEQUENCE</scope>
</reference>
<accession>T0Z0L8</accession>
<keyword evidence="1" id="KW-0472">Membrane</keyword>
<name>T0Z0L8_9ZZZZ</name>
<gene>
    <name evidence="2" type="ORF">B2A_10642</name>
</gene>
<feature type="transmembrane region" description="Helical" evidence="1">
    <location>
        <begin position="348"/>
        <end position="367"/>
    </location>
</feature>
<keyword evidence="1" id="KW-1133">Transmembrane helix</keyword>
<reference evidence="2" key="2">
    <citation type="journal article" date="2014" name="ISME J.">
        <title>Microbial stratification in low pH oxic and suboxic macroscopic growths along an acid mine drainage.</title>
        <authorList>
            <person name="Mendez-Garcia C."/>
            <person name="Mesa V."/>
            <person name="Sprenger R.R."/>
            <person name="Richter M."/>
            <person name="Diez M.S."/>
            <person name="Solano J."/>
            <person name="Bargiela R."/>
            <person name="Golyshina O.V."/>
            <person name="Manteca A."/>
            <person name="Ramos J.L."/>
            <person name="Gallego J.R."/>
            <person name="Llorente I."/>
            <person name="Martins Dos Santos V.A."/>
            <person name="Jensen O.N."/>
            <person name="Pelaez A.I."/>
            <person name="Sanchez J."/>
            <person name="Ferrer M."/>
        </authorList>
    </citation>
    <scope>NUCLEOTIDE SEQUENCE</scope>
</reference>
<evidence type="ECO:0000256" key="1">
    <source>
        <dbReference type="SAM" id="Phobius"/>
    </source>
</evidence>
<sequence>MGYVKGRLSIYAIVSIAALMSIVIMSAGYAYAAGIGSSQISLTASSASIHQGSSTSVGYTVKLVSGTPWGTTISAADASQLASKGISVSFSNSYSDPTYSGTMTVSASGSTAPGTYSVTLQATGDDPSATTTTFSLTVLASKSTTTTPTTTTTSVPVTSVPVFNLINTTTKKINASSGGALSLKGLVTATIRPGTYALINGSMVSSYNFSIALFSSANVTSPPNESNYLPSGGYAFEVNGKITPTIEFVNASGKPYAVISKVSADYNTTTWTFLGGTFNGTTYTGGKYAFADIWNHTNSTTMINTQFYKPVMWVFEAKAPSTTVPNTTTIPTTPTTTTKTTPPPSNTMYYILAVVIIVIAIIVALLLRKK</sequence>
<protein>
    <submittedName>
        <fullName evidence="2">Uncharacterized protein</fullName>
    </submittedName>
</protein>
<comment type="caution">
    <text evidence="2">The sequence shown here is derived from an EMBL/GenBank/DDBJ whole genome shotgun (WGS) entry which is preliminary data.</text>
</comment>
<evidence type="ECO:0000313" key="2">
    <source>
        <dbReference type="EMBL" id="EQD41491.1"/>
    </source>
</evidence>